<keyword evidence="2" id="KW-1185">Reference proteome</keyword>
<reference evidence="1 2" key="1">
    <citation type="submission" date="2007-06" db="EMBL/GenBank/DDBJ databases">
        <authorList>
            <person name="Shimkets L."/>
            <person name="Ferriera S."/>
            <person name="Johnson J."/>
            <person name="Kravitz S."/>
            <person name="Beeson K."/>
            <person name="Sutton G."/>
            <person name="Rogers Y.-H."/>
            <person name="Friedman R."/>
            <person name="Frazier M."/>
            <person name="Venter J.C."/>
        </authorList>
    </citation>
    <scope>NUCLEOTIDE SEQUENCE [LARGE SCALE GENOMIC DNA]</scope>
    <source>
        <strain evidence="1 2">SIR-1</strain>
    </source>
</reference>
<accession>A6GEY3</accession>
<dbReference type="EMBL" id="ABCS01000087">
    <property type="protein sequence ID" value="EDM75575.1"/>
    <property type="molecule type" value="Genomic_DNA"/>
</dbReference>
<evidence type="ECO:0000313" key="1">
    <source>
        <dbReference type="EMBL" id="EDM75575.1"/>
    </source>
</evidence>
<evidence type="ECO:0000313" key="2">
    <source>
        <dbReference type="Proteomes" id="UP000005801"/>
    </source>
</evidence>
<dbReference type="AlphaFoldDB" id="A6GEY3"/>
<proteinExistence type="predicted"/>
<organism evidence="1 2">
    <name type="scientific">Plesiocystis pacifica SIR-1</name>
    <dbReference type="NCBI Taxonomy" id="391625"/>
    <lineage>
        <taxon>Bacteria</taxon>
        <taxon>Pseudomonadati</taxon>
        <taxon>Myxococcota</taxon>
        <taxon>Polyangia</taxon>
        <taxon>Nannocystales</taxon>
        <taxon>Nannocystaceae</taxon>
        <taxon>Plesiocystis</taxon>
    </lineage>
</organism>
<dbReference type="Proteomes" id="UP000005801">
    <property type="component" value="Unassembled WGS sequence"/>
</dbReference>
<protein>
    <submittedName>
        <fullName evidence="1">Uncharacterized protein</fullName>
    </submittedName>
</protein>
<sequence>MTLLLPFELADRFSLRELLGSDRRYSAREAHRLLERFSLSGPERRFAVALLRAKTNLWLFRCNQSQFCGDFLVVDMSGPKALRRVHVLELKAREPARLLSGGGIQLANWREAVDEVAREHGILAAASAHATAQLVRGGEGEVLAFLGAA</sequence>
<comment type="caution">
    <text evidence="1">The sequence shown here is derived from an EMBL/GenBank/DDBJ whole genome shotgun (WGS) entry which is preliminary data.</text>
</comment>
<name>A6GEY3_9BACT</name>
<gene>
    <name evidence="1" type="ORF">PPSIR1_28976</name>
</gene>